<dbReference type="Proteomes" id="UP000231553">
    <property type="component" value="Unassembled WGS sequence"/>
</dbReference>
<evidence type="ECO:0000313" key="1">
    <source>
        <dbReference type="EMBL" id="PJE37290.1"/>
    </source>
</evidence>
<dbReference type="Pfam" id="PF20137">
    <property type="entry name" value="BubE"/>
    <property type="match status" value="1"/>
</dbReference>
<keyword evidence="2" id="KW-1185">Reference proteome</keyword>
<organism evidence="1 2">
    <name type="scientific">Pseudooceanicola lipolyticus</name>
    <dbReference type="NCBI Taxonomy" id="2029104"/>
    <lineage>
        <taxon>Bacteria</taxon>
        <taxon>Pseudomonadati</taxon>
        <taxon>Pseudomonadota</taxon>
        <taxon>Alphaproteobacteria</taxon>
        <taxon>Rhodobacterales</taxon>
        <taxon>Paracoccaceae</taxon>
        <taxon>Pseudooceanicola</taxon>
    </lineage>
</organism>
<reference evidence="1 2" key="1">
    <citation type="journal article" date="2018" name="Int. J. Syst. Evol. Microbiol.">
        <title>Pseudooceanicola lipolyticus sp. nov., a marine alphaproteobacterium, reclassification of Oceanicola flagellatus as Pseudooceanicola flagellatus comb. nov. and emended description of the genus Pseudooceanicola.</title>
        <authorList>
            <person name="Huang M.-M."/>
            <person name="Guo L.-L."/>
            <person name="Wu Y.-H."/>
            <person name="Lai Q.-L."/>
            <person name="Shao Z.-Z."/>
            <person name="Wang C.-S."/>
            <person name="Wu M."/>
            <person name="Xu X.-W."/>
        </authorList>
    </citation>
    <scope>NUCLEOTIDE SEQUENCE [LARGE SCALE GENOMIC DNA]</scope>
    <source>
        <strain evidence="1 2">157</strain>
    </source>
</reference>
<dbReference type="EMBL" id="PGTB01000018">
    <property type="protein sequence ID" value="PJE37290.1"/>
    <property type="molecule type" value="Genomic_DNA"/>
</dbReference>
<dbReference type="AlphaFoldDB" id="A0A2M8J3D3"/>
<dbReference type="OrthoDB" id="3788717at2"/>
<accession>A0A2M8J3D3</accession>
<proteinExistence type="predicted"/>
<name>A0A2M8J3D3_9RHOB</name>
<gene>
    <name evidence="1" type="ORF">CVM52_07730</name>
</gene>
<comment type="caution">
    <text evidence="1">The sequence shown here is derived from an EMBL/GenBank/DDBJ whole genome shotgun (WGS) entry which is preliminary data.</text>
</comment>
<evidence type="ECO:0000313" key="2">
    <source>
        <dbReference type="Proteomes" id="UP000231553"/>
    </source>
</evidence>
<dbReference type="InterPro" id="IPR045384">
    <property type="entry name" value="DUF6527"/>
</dbReference>
<sequence>MTYKRLDHQFVRHMPDELSPGILYISMEYATAAHLCCCGCGEEVVTPFAPAQWKITFDGNVVSLHPSVGNWLLKCRSHYVLREGKVVEAGSWSDAEVTAGLLRDGRARAAMYGPPVQIVADTPAATNASKVKKSGWARFTAWLTGK</sequence>
<protein>
    <submittedName>
        <fullName evidence="1">Uncharacterized protein</fullName>
    </submittedName>
</protein>